<feature type="transmembrane region" description="Helical" evidence="6">
    <location>
        <begin position="70"/>
        <end position="90"/>
    </location>
</feature>
<evidence type="ECO:0000313" key="9">
    <source>
        <dbReference type="Proteomes" id="UP000548978"/>
    </source>
</evidence>
<feature type="transmembrane region" description="Helical" evidence="6">
    <location>
        <begin position="367"/>
        <end position="386"/>
    </location>
</feature>
<organism evidence="8 9">
    <name type="scientific">Brevundimonas halotolerans</name>
    <dbReference type="NCBI Taxonomy" id="69670"/>
    <lineage>
        <taxon>Bacteria</taxon>
        <taxon>Pseudomonadati</taxon>
        <taxon>Pseudomonadota</taxon>
        <taxon>Alphaproteobacteria</taxon>
        <taxon>Caulobacterales</taxon>
        <taxon>Caulobacteraceae</taxon>
        <taxon>Brevundimonas</taxon>
    </lineage>
</organism>
<dbReference type="Pfam" id="PF04932">
    <property type="entry name" value="Wzy_C"/>
    <property type="match status" value="1"/>
</dbReference>
<dbReference type="AlphaFoldDB" id="A0A7W9A566"/>
<reference evidence="8 9" key="1">
    <citation type="submission" date="2020-08" db="EMBL/GenBank/DDBJ databases">
        <title>Genomic Encyclopedia of Type Strains, Phase IV (KMG-IV): sequencing the most valuable type-strain genomes for metagenomic binning, comparative biology and taxonomic classification.</title>
        <authorList>
            <person name="Goeker M."/>
        </authorList>
    </citation>
    <scope>NUCLEOTIDE SEQUENCE [LARGE SCALE GENOMIC DNA]</scope>
    <source>
        <strain evidence="8 9">DSM 24448</strain>
    </source>
</reference>
<feature type="transmembrane region" description="Helical" evidence="6">
    <location>
        <begin position="228"/>
        <end position="247"/>
    </location>
</feature>
<evidence type="ECO:0000256" key="5">
    <source>
        <dbReference type="SAM" id="MobiDB-lite"/>
    </source>
</evidence>
<dbReference type="RefSeq" id="WP_164461723.1">
    <property type="nucleotide sequence ID" value="NZ_JACIJB010000010.1"/>
</dbReference>
<dbReference type="InterPro" id="IPR051533">
    <property type="entry name" value="WaaL-like"/>
</dbReference>
<dbReference type="PANTHER" id="PTHR37422:SF23">
    <property type="entry name" value="TEICHURONIC ACID BIOSYNTHESIS PROTEIN TUAE"/>
    <property type="match status" value="1"/>
</dbReference>
<sequence>MSGSFLKRISQWNALAIAASVLLAFSLFLGGASREHLVPLAAIELAALLVLGLGLYRLAATGIWRNHRFLLSLAGLAALLPLIQLVPLPFSLWASLPGRESAVTALELAGIAPAWLPLSLTPDRTWQAFLAILPPLAMLIAALGLERRVLARFIWGILGFVILAILVGALQITLNSPAVYPWQTTNFGSLVGFFANRNHMATLCLVAIPFAAALAGSGLNSRDRIANLRLWAGGLVIGLIIVALGAIQSRFGVLAAMPALAAAAMIGWVSSGRSQPGPAILLLILGGAAGLAVVGLFALDPILDRFERDAQFEGRLDNWPIVAQAAQDFLPLGSGMGSFDPVYRSYEPVETLRASYFNQAHNDYLEIWLEAGWAGIALVIATFVWWSRRSWSAWRAGSHPDRDLQRAASVALLLIAAHSAGDYPLRTEAMAVVFALCCAILDGAAQELRPGRSRRRGPSNSVQEPVRRHT</sequence>
<keyword evidence="3 6" id="KW-1133">Transmembrane helix</keyword>
<keyword evidence="4 6" id="KW-0472">Membrane</keyword>
<dbReference type="PANTHER" id="PTHR37422">
    <property type="entry name" value="TEICHURONIC ACID BIOSYNTHESIS PROTEIN TUAE"/>
    <property type="match status" value="1"/>
</dbReference>
<evidence type="ECO:0000256" key="6">
    <source>
        <dbReference type="SAM" id="Phobius"/>
    </source>
</evidence>
<evidence type="ECO:0000259" key="7">
    <source>
        <dbReference type="Pfam" id="PF04932"/>
    </source>
</evidence>
<evidence type="ECO:0000256" key="1">
    <source>
        <dbReference type="ARBA" id="ARBA00004141"/>
    </source>
</evidence>
<accession>A0A7W9A566</accession>
<feature type="transmembrane region" description="Helical" evidence="6">
    <location>
        <begin position="126"/>
        <end position="146"/>
    </location>
</feature>
<comment type="caution">
    <text evidence="8">The sequence shown here is derived from an EMBL/GenBank/DDBJ whole genome shotgun (WGS) entry which is preliminary data.</text>
</comment>
<dbReference type="InterPro" id="IPR007016">
    <property type="entry name" value="O-antigen_ligase-rel_domated"/>
</dbReference>
<protein>
    <submittedName>
        <fullName evidence="8">O-antigen ligase</fullName>
    </submittedName>
</protein>
<feature type="transmembrane region" description="Helical" evidence="6">
    <location>
        <begin position="12"/>
        <end position="31"/>
    </location>
</feature>
<feature type="transmembrane region" description="Helical" evidence="6">
    <location>
        <begin position="153"/>
        <end position="174"/>
    </location>
</feature>
<proteinExistence type="predicted"/>
<feature type="transmembrane region" description="Helical" evidence="6">
    <location>
        <begin position="37"/>
        <end position="58"/>
    </location>
</feature>
<dbReference type="Proteomes" id="UP000548978">
    <property type="component" value="Unassembled WGS sequence"/>
</dbReference>
<comment type="subcellular location">
    <subcellularLocation>
        <location evidence="1">Membrane</location>
        <topology evidence="1">Multi-pass membrane protein</topology>
    </subcellularLocation>
</comment>
<name>A0A7W9A566_9CAUL</name>
<keyword evidence="9" id="KW-1185">Reference proteome</keyword>
<feature type="region of interest" description="Disordered" evidence="5">
    <location>
        <begin position="449"/>
        <end position="470"/>
    </location>
</feature>
<evidence type="ECO:0000256" key="2">
    <source>
        <dbReference type="ARBA" id="ARBA00022692"/>
    </source>
</evidence>
<keyword evidence="2 6" id="KW-0812">Transmembrane</keyword>
<evidence type="ECO:0000313" key="8">
    <source>
        <dbReference type="EMBL" id="MBB5661395.1"/>
    </source>
</evidence>
<evidence type="ECO:0000256" key="3">
    <source>
        <dbReference type="ARBA" id="ARBA00022989"/>
    </source>
</evidence>
<feature type="transmembrane region" description="Helical" evidence="6">
    <location>
        <begin position="194"/>
        <end position="216"/>
    </location>
</feature>
<feature type="transmembrane region" description="Helical" evidence="6">
    <location>
        <begin position="279"/>
        <end position="299"/>
    </location>
</feature>
<feature type="transmembrane region" description="Helical" evidence="6">
    <location>
        <begin position="253"/>
        <end position="272"/>
    </location>
</feature>
<dbReference type="GO" id="GO:0016020">
    <property type="term" value="C:membrane"/>
    <property type="evidence" value="ECO:0007669"/>
    <property type="project" value="UniProtKB-SubCell"/>
</dbReference>
<keyword evidence="8" id="KW-0436">Ligase</keyword>
<dbReference type="GO" id="GO:0016874">
    <property type="term" value="F:ligase activity"/>
    <property type="evidence" value="ECO:0007669"/>
    <property type="project" value="UniProtKB-KW"/>
</dbReference>
<evidence type="ECO:0000256" key="4">
    <source>
        <dbReference type="ARBA" id="ARBA00023136"/>
    </source>
</evidence>
<dbReference type="EMBL" id="JACIJB010000010">
    <property type="protein sequence ID" value="MBB5661395.1"/>
    <property type="molecule type" value="Genomic_DNA"/>
</dbReference>
<feature type="domain" description="O-antigen ligase-related" evidence="7">
    <location>
        <begin position="236"/>
        <end position="380"/>
    </location>
</feature>
<gene>
    <name evidence="8" type="ORF">FHS65_002156</name>
</gene>